<evidence type="ECO:0000256" key="8">
    <source>
        <dbReference type="SAM" id="MobiDB-lite"/>
    </source>
</evidence>
<dbReference type="RefSeq" id="WP_149654649.1">
    <property type="nucleotide sequence ID" value="NZ_VTZN01000087.1"/>
</dbReference>
<feature type="transmembrane region" description="Helical" evidence="9">
    <location>
        <begin position="101"/>
        <end position="120"/>
    </location>
</feature>
<evidence type="ECO:0000256" key="4">
    <source>
        <dbReference type="ARBA" id="ARBA00022475"/>
    </source>
</evidence>
<evidence type="ECO:0000313" key="12">
    <source>
        <dbReference type="Proteomes" id="UP000324701"/>
    </source>
</evidence>
<protein>
    <submittedName>
        <fullName evidence="11">DHA2 family efflux MFS transporter permease subunit</fullName>
    </submittedName>
</protein>
<dbReference type="InterPro" id="IPR004638">
    <property type="entry name" value="EmrB-like"/>
</dbReference>
<keyword evidence="6 9" id="KW-1133">Transmembrane helix</keyword>
<feature type="transmembrane region" description="Helical" evidence="9">
    <location>
        <begin position="357"/>
        <end position="376"/>
    </location>
</feature>
<feature type="transmembrane region" description="Helical" evidence="9">
    <location>
        <begin position="382"/>
        <end position="408"/>
    </location>
</feature>
<feature type="transmembrane region" description="Helical" evidence="9">
    <location>
        <begin position="159"/>
        <end position="183"/>
    </location>
</feature>
<dbReference type="GO" id="GO:0022857">
    <property type="term" value="F:transmembrane transporter activity"/>
    <property type="evidence" value="ECO:0007669"/>
    <property type="project" value="InterPro"/>
</dbReference>
<dbReference type="OrthoDB" id="9812221at2"/>
<feature type="transmembrane region" description="Helical" evidence="9">
    <location>
        <begin position="189"/>
        <end position="210"/>
    </location>
</feature>
<gene>
    <name evidence="11" type="ORF">F0Q45_14780</name>
</gene>
<feature type="transmembrane region" description="Helical" evidence="9">
    <location>
        <begin position="35"/>
        <end position="57"/>
    </location>
</feature>
<dbReference type="NCBIfam" id="TIGR00711">
    <property type="entry name" value="efflux_EmrB"/>
    <property type="match status" value="1"/>
</dbReference>
<dbReference type="PANTHER" id="PTHR42718:SF9">
    <property type="entry name" value="MAJOR FACILITATOR SUPERFAMILY MULTIDRUG TRANSPORTER MFSC"/>
    <property type="match status" value="1"/>
</dbReference>
<feature type="transmembrane region" description="Helical" evidence="9">
    <location>
        <begin position="254"/>
        <end position="272"/>
    </location>
</feature>
<feature type="region of interest" description="Disordered" evidence="8">
    <location>
        <begin position="1"/>
        <end position="20"/>
    </location>
</feature>
<dbReference type="InterPro" id="IPR020846">
    <property type="entry name" value="MFS_dom"/>
</dbReference>
<dbReference type="Gene3D" id="1.20.1250.20">
    <property type="entry name" value="MFS general substrate transporter like domains"/>
    <property type="match status" value="1"/>
</dbReference>
<accession>A0A5B1BQL7</accession>
<dbReference type="Gene3D" id="1.20.1720.10">
    <property type="entry name" value="Multidrug resistance protein D"/>
    <property type="match status" value="1"/>
</dbReference>
<comment type="caution">
    <text evidence="11">The sequence shown here is derived from an EMBL/GenBank/DDBJ whole genome shotgun (WGS) entry which is preliminary data.</text>
</comment>
<dbReference type="Pfam" id="PF07690">
    <property type="entry name" value="MFS_1"/>
    <property type="match status" value="1"/>
</dbReference>
<dbReference type="EMBL" id="VTZN01000087">
    <property type="protein sequence ID" value="KAA1249514.1"/>
    <property type="molecule type" value="Genomic_DNA"/>
</dbReference>
<feature type="transmembrane region" description="Helical" evidence="9">
    <location>
        <begin position="69"/>
        <end position="89"/>
    </location>
</feature>
<comment type="similarity">
    <text evidence="2">Belongs to the major facilitator superfamily. EmrB family.</text>
</comment>
<dbReference type="SUPFAM" id="SSF103473">
    <property type="entry name" value="MFS general substrate transporter"/>
    <property type="match status" value="1"/>
</dbReference>
<feature type="transmembrane region" description="Helical" evidence="9">
    <location>
        <begin position="222"/>
        <end position="242"/>
    </location>
</feature>
<proteinExistence type="inferred from homology"/>
<dbReference type="PROSITE" id="PS50850">
    <property type="entry name" value="MFS"/>
    <property type="match status" value="1"/>
</dbReference>
<feature type="transmembrane region" description="Helical" evidence="9">
    <location>
        <begin position="420"/>
        <end position="442"/>
    </location>
</feature>
<sequence>MLTNAMENMENREKARSAPGEHVYPDRLDARTLRVASICVLASVMTILDVTIVSVAQRTFITNFDSTQAVVAWTMTGYTLAMATVIPITGWAADRFGTKRLWMGSILAFTLGSLLCSLAPNILLLIVFRVVQGVGGGILMPLGFTILTRVAGPKRLGRMMGVLGVPMLLGPICGPILGGWLIGAFSWPWIFLVNLPIGLITFILSAIVFPKDRSAQSQRFDVIGVLLLSPGLATFLFGVSSIPGRDTVADRNVLVPAIIGLTLIAAFAWHAWHRADHPLIDLRLFNNRVFAQATVTLLLFGAASLGTVLLLPSYLQQVLHQTPMQSGVHLIPNGLGAMLTMPFAGAFMDRRGPGKSVLLGLMLIAAGLSTFTFGVATQSEYLPTLLAGLGLLGMGTGCAMMPLSGAAVRALTPHEIARGSALLSVTHQVGGSIGTALMSMILTHQFNRSENISIANEVAALKEEAAGRGVSVDAAAIPPRALDTGFTANVLHDLSHAYAVVFAVGVALVVSTLIPAALLPKTLAGR</sequence>
<evidence type="ECO:0000256" key="7">
    <source>
        <dbReference type="ARBA" id="ARBA00023136"/>
    </source>
</evidence>
<reference evidence="11 12" key="1">
    <citation type="submission" date="2019-09" db="EMBL/GenBank/DDBJ databases">
        <title>Report of infection by Mycobacterium simiae a patient suffering from pulmonary tuberculosis.</title>
        <authorList>
            <person name="Mohanty P.S."/>
            <person name="Bansal A.K."/>
            <person name="Singh H."/>
            <person name="Sharma S."/>
            <person name="Patil S.A."/>
            <person name="Upadhaya P."/>
            <person name="Singh P.K."/>
            <person name="Kumar D."/>
            <person name="Kumar S."/>
            <person name="Singh R.K."/>
            <person name="Chaudhary B."/>
        </authorList>
    </citation>
    <scope>NUCLEOTIDE SEQUENCE [LARGE SCALE GENOMIC DNA]</scope>
    <source>
        <strain evidence="11 12">JAL-560-SIM</strain>
    </source>
</reference>
<dbReference type="PANTHER" id="PTHR42718">
    <property type="entry name" value="MAJOR FACILITATOR SUPERFAMILY MULTIDRUG TRANSPORTER MFSC"/>
    <property type="match status" value="1"/>
</dbReference>
<keyword evidence="5 9" id="KW-0812">Transmembrane</keyword>
<feature type="transmembrane region" description="Helical" evidence="9">
    <location>
        <begin position="327"/>
        <end position="345"/>
    </location>
</feature>
<evidence type="ECO:0000256" key="9">
    <source>
        <dbReference type="SAM" id="Phobius"/>
    </source>
</evidence>
<keyword evidence="3" id="KW-0813">Transport</keyword>
<organism evidence="11 12">
    <name type="scientific">Mycobacterium simiae</name>
    <name type="common">Mycobacterium habana</name>
    <dbReference type="NCBI Taxonomy" id="1784"/>
    <lineage>
        <taxon>Bacteria</taxon>
        <taxon>Bacillati</taxon>
        <taxon>Actinomycetota</taxon>
        <taxon>Actinomycetes</taxon>
        <taxon>Mycobacteriales</taxon>
        <taxon>Mycobacteriaceae</taxon>
        <taxon>Mycobacterium</taxon>
        <taxon>Mycobacterium simiae complex</taxon>
    </lineage>
</organism>
<name>A0A5B1BQL7_MYCSI</name>
<comment type="subcellular location">
    <subcellularLocation>
        <location evidence="1">Cell membrane</location>
        <topology evidence="1">Multi-pass membrane protein</topology>
    </subcellularLocation>
</comment>
<keyword evidence="4" id="KW-1003">Cell membrane</keyword>
<dbReference type="GO" id="GO:0005886">
    <property type="term" value="C:plasma membrane"/>
    <property type="evidence" value="ECO:0007669"/>
    <property type="project" value="UniProtKB-SubCell"/>
</dbReference>
<dbReference type="CDD" id="cd17503">
    <property type="entry name" value="MFS_LmrB_MDR_like"/>
    <property type="match status" value="1"/>
</dbReference>
<evidence type="ECO:0000256" key="1">
    <source>
        <dbReference type="ARBA" id="ARBA00004651"/>
    </source>
</evidence>
<evidence type="ECO:0000313" key="11">
    <source>
        <dbReference type="EMBL" id="KAA1249514.1"/>
    </source>
</evidence>
<dbReference type="InterPro" id="IPR036259">
    <property type="entry name" value="MFS_trans_sf"/>
</dbReference>
<keyword evidence="12" id="KW-1185">Reference proteome</keyword>
<evidence type="ECO:0000256" key="5">
    <source>
        <dbReference type="ARBA" id="ARBA00022692"/>
    </source>
</evidence>
<feature type="transmembrane region" description="Helical" evidence="9">
    <location>
        <begin position="126"/>
        <end position="147"/>
    </location>
</feature>
<feature type="transmembrane region" description="Helical" evidence="9">
    <location>
        <begin position="293"/>
        <end position="315"/>
    </location>
</feature>
<evidence type="ECO:0000256" key="3">
    <source>
        <dbReference type="ARBA" id="ARBA00022448"/>
    </source>
</evidence>
<evidence type="ECO:0000259" key="10">
    <source>
        <dbReference type="PROSITE" id="PS50850"/>
    </source>
</evidence>
<evidence type="ECO:0000256" key="2">
    <source>
        <dbReference type="ARBA" id="ARBA00008537"/>
    </source>
</evidence>
<keyword evidence="7 9" id="KW-0472">Membrane</keyword>
<dbReference type="AlphaFoldDB" id="A0A5B1BQL7"/>
<feature type="transmembrane region" description="Helical" evidence="9">
    <location>
        <begin position="497"/>
        <end position="519"/>
    </location>
</feature>
<feature type="domain" description="Major facilitator superfamily (MFS) profile" evidence="10">
    <location>
        <begin position="35"/>
        <end position="523"/>
    </location>
</feature>
<dbReference type="Proteomes" id="UP000324701">
    <property type="component" value="Unassembled WGS sequence"/>
</dbReference>
<evidence type="ECO:0000256" key="6">
    <source>
        <dbReference type="ARBA" id="ARBA00022989"/>
    </source>
</evidence>
<dbReference type="InterPro" id="IPR011701">
    <property type="entry name" value="MFS"/>
</dbReference>